<comment type="caution">
    <text evidence="2">The sequence shown here is derived from an EMBL/GenBank/DDBJ whole genome shotgun (WGS) entry which is preliminary data.</text>
</comment>
<dbReference type="Proteomes" id="UP001501095">
    <property type="component" value="Unassembled WGS sequence"/>
</dbReference>
<accession>A0ABN3NVA8</accession>
<evidence type="ECO:0000313" key="2">
    <source>
        <dbReference type="EMBL" id="GAA2539924.1"/>
    </source>
</evidence>
<reference evidence="2 3" key="1">
    <citation type="journal article" date="2019" name="Int. J. Syst. Evol. Microbiol.">
        <title>The Global Catalogue of Microorganisms (GCM) 10K type strain sequencing project: providing services to taxonomists for standard genome sequencing and annotation.</title>
        <authorList>
            <consortium name="The Broad Institute Genomics Platform"/>
            <consortium name="The Broad Institute Genome Sequencing Center for Infectious Disease"/>
            <person name="Wu L."/>
            <person name="Ma J."/>
        </authorList>
    </citation>
    <scope>NUCLEOTIDE SEQUENCE [LARGE SCALE GENOMIC DNA]</scope>
    <source>
        <strain evidence="2 3">JCM 6924</strain>
    </source>
</reference>
<gene>
    <name evidence="2" type="ORF">GCM10010423_42260</name>
</gene>
<keyword evidence="3" id="KW-1185">Reference proteome</keyword>
<name>A0ABN3NVA8_9ACTN</name>
<feature type="region of interest" description="Disordered" evidence="1">
    <location>
        <begin position="1"/>
        <end position="76"/>
    </location>
</feature>
<evidence type="ECO:0000313" key="3">
    <source>
        <dbReference type="Proteomes" id="UP001501095"/>
    </source>
</evidence>
<protein>
    <submittedName>
        <fullName evidence="2">Uncharacterized protein</fullName>
    </submittedName>
</protein>
<evidence type="ECO:0000256" key="1">
    <source>
        <dbReference type="SAM" id="MobiDB-lite"/>
    </source>
</evidence>
<dbReference type="EMBL" id="BAAATM010000013">
    <property type="protein sequence ID" value="GAA2539924.1"/>
    <property type="molecule type" value="Genomic_DNA"/>
</dbReference>
<organism evidence="2 3">
    <name type="scientific">Streptomyces levis</name>
    <dbReference type="NCBI Taxonomy" id="285566"/>
    <lineage>
        <taxon>Bacteria</taxon>
        <taxon>Bacillati</taxon>
        <taxon>Actinomycetota</taxon>
        <taxon>Actinomycetes</taxon>
        <taxon>Kitasatosporales</taxon>
        <taxon>Streptomycetaceae</taxon>
        <taxon>Streptomyces</taxon>
    </lineage>
</organism>
<proteinExistence type="predicted"/>
<feature type="compositionally biased region" description="Basic and acidic residues" evidence="1">
    <location>
        <begin position="1"/>
        <end position="11"/>
    </location>
</feature>
<sequence length="110" mass="11144">MLCPHQDRRTAEAGPAGSRTVRAGGRPPSATGRAVQGVSPPVVFAVPDSSTAGLTGETARERRAAHGPGSLAPPLRVKGAPSPVMVLRPGAELLLVSHSGGGQRIHAAFQ</sequence>